<evidence type="ECO:0000313" key="3">
    <source>
        <dbReference type="Proteomes" id="UP000515679"/>
    </source>
</evidence>
<organism evidence="2 3">
    <name type="scientific">Cohnella cholangitidis</name>
    <dbReference type="NCBI Taxonomy" id="2598458"/>
    <lineage>
        <taxon>Bacteria</taxon>
        <taxon>Bacillati</taxon>
        <taxon>Bacillota</taxon>
        <taxon>Bacilli</taxon>
        <taxon>Bacillales</taxon>
        <taxon>Paenibacillaceae</taxon>
        <taxon>Cohnella</taxon>
    </lineage>
</organism>
<dbReference type="InterPro" id="IPR003961">
    <property type="entry name" value="FN3_dom"/>
</dbReference>
<dbReference type="Proteomes" id="UP000515679">
    <property type="component" value="Chromosome"/>
</dbReference>
<dbReference type="SMART" id="SM00060">
    <property type="entry name" value="FN3"/>
    <property type="match status" value="2"/>
</dbReference>
<accession>A0A7G5C1Z5</accession>
<dbReference type="Gene3D" id="2.60.40.10">
    <property type="entry name" value="Immunoglobulins"/>
    <property type="match status" value="2"/>
</dbReference>
<proteinExistence type="predicted"/>
<feature type="domain" description="Fibronectin type-III" evidence="1">
    <location>
        <begin position="1"/>
        <end position="75"/>
    </location>
</feature>
<dbReference type="SUPFAM" id="SSF49265">
    <property type="entry name" value="Fibronectin type III"/>
    <property type="match status" value="1"/>
</dbReference>
<gene>
    <name evidence="2" type="ORF">FPL14_20125</name>
</gene>
<dbReference type="InterPro" id="IPR013783">
    <property type="entry name" value="Ig-like_fold"/>
</dbReference>
<dbReference type="CDD" id="cd00063">
    <property type="entry name" value="FN3"/>
    <property type="match status" value="2"/>
</dbReference>
<dbReference type="PROSITE" id="PS50853">
    <property type="entry name" value="FN3"/>
    <property type="match status" value="2"/>
</dbReference>
<dbReference type="EMBL" id="CP041969">
    <property type="protein sequence ID" value="QMV43229.1"/>
    <property type="molecule type" value="Genomic_DNA"/>
</dbReference>
<dbReference type="PANTHER" id="PTHR46957:SF3">
    <property type="entry name" value="CYTOKINE RECEPTOR"/>
    <property type="match status" value="1"/>
</dbReference>
<dbReference type="GO" id="GO:0016020">
    <property type="term" value="C:membrane"/>
    <property type="evidence" value="ECO:0007669"/>
    <property type="project" value="UniProtKB-SubCell"/>
</dbReference>
<evidence type="ECO:0000313" key="2">
    <source>
        <dbReference type="EMBL" id="QMV43229.1"/>
    </source>
</evidence>
<dbReference type="InterPro" id="IPR050713">
    <property type="entry name" value="RTP_Phos/Ushers"/>
</dbReference>
<name>A0A7G5C1Z5_9BACL</name>
<dbReference type="AlphaFoldDB" id="A0A7G5C1Z5"/>
<protein>
    <submittedName>
        <fullName evidence="2">Fibronectin type III domain-containing protein</fullName>
    </submittedName>
</protein>
<sequence length="173" mass="18806">MTMGWTAATDASGIDVYDIYKDDVYFGYTQDFANLRFTATGLASSTTYTFKVKAKDKAQNWGPFSNPLTVTTDAAPGVDTTPPTAPGNLTLVSKTATSVTMKWTAATDASGIEVYDIYRNGVYFGYTQNFSNLQFTATGLTANTSYTFTVKAKDKAQNWGPFSNALVVRTNPR</sequence>
<dbReference type="PANTHER" id="PTHR46957">
    <property type="entry name" value="CYTOKINE RECEPTOR"/>
    <property type="match status" value="1"/>
</dbReference>
<reference evidence="2 3" key="1">
    <citation type="submission" date="2019-07" db="EMBL/GenBank/DDBJ databases">
        <authorList>
            <person name="Kim J.K."/>
            <person name="Cheong H.-M."/>
            <person name="Choi Y."/>
            <person name="Hwang K.J."/>
            <person name="Lee S."/>
            <person name="Choi C."/>
        </authorList>
    </citation>
    <scope>NUCLEOTIDE SEQUENCE [LARGE SCALE GENOMIC DNA]</scope>
    <source>
        <strain evidence="2 3">KS 22</strain>
    </source>
</reference>
<evidence type="ECO:0000259" key="1">
    <source>
        <dbReference type="PROSITE" id="PS50853"/>
    </source>
</evidence>
<dbReference type="InterPro" id="IPR036116">
    <property type="entry name" value="FN3_sf"/>
</dbReference>
<dbReference type="Pfam" id="PF00041">
    <property type="entry name" value="fn3"/>
    <property type="match status" value="1"/>
</dbReference>
<dbReference type="KEGG" id="cchl:FPL14_20125"/>
<feature type="domain" description="Fibronectin type-III" evidence="1">
    <location>
        <begin position="85"/>
        <end position="173"/>
    </location>
</feature>
<keyword evidence="3" id="KW-1185">Reference proteome</keyword>